<sequence length="326" mass="36105">MPVHRTERPKSRARGRNNCPFCKQYFPGKSLKTHVEEIHLKGRRPTPDDPLHICTFPGCDKWFIQRTNLQTHAKMHTGVRDKICPHLVPSESDSGELEKCLWNSGDPASLTRHRRDVHGYRPSHKNSVDPWVTEESSEHHGGTLNWDEARGIQPGRSQVNAEANGPRKSRSRPSGGTPARTRNRQSPTATRPRRPFPTLLLPPGAVGVLGIPPNPRAIALILQMQGRALDAESILAQAAGPSRSSLVNVDVPKSRSAEAQVGSSPREQSPTPEPSQVAEPQQEALVNTPSRLDGLPALKDIRKARSGRQYRREDNGLQVEFQRGVC</sequence>
<dbReference type="EMBL" id="OZ037948">
    <property type="protein sequence ID" value="CAL1708789.1"/>
    <property type="molecule type" value="Genomic_DNA"/>
</dbReference>
<accession>A0ABP1DQ50</accession>
<organism evidence="4 5">
    <name type="scientific">Somion occarium</name>
    <dbReference type="NCBI Taxonomy" id="3059160"/>
    <lineage>
        <taxon>Eukaryota</taxon>
        <taxon>Fungi</taxon>
        <taxon>Dikarya</taxon>
        <taxon>Basidiomycota</taxon>
        <taxon>Agaricomycotina</taxon>
        <taxon>Agaricomycetes</taxon>
        <taxon>Polyporales</taxon>
        <taxon>Cerrenaceae</taxon>
        <taxon>Somion</taxon>
    </lineage>
</organism>
<dbReference type="Gene3D" id="3.30.160.60">
    <property type="entry name" value="Classic Zinc Finger"/>
    <property type="match status" value="1"/>
</dbReference>
<proteinExistence type="predicted"/>
<evidence type="ECO:0000256" key="2">
    <source>
        <dbReference type="SAM" id="MobiDB-lite"/>
    </source>
</evidence>
<keyword evidence="1" id="KW-0863">Zinc-finger</keyword>
<name>A0ABP1DQ50_9APHY</name>
<dbReference type="PROSITE" id="PS50157">
    <property type="entry name" value="ZINC_FINGER_C2H2_2"/>
    <property type="match status" value="1"/>
</dbReference>
<gene>
    <name evidence="4" type="ORF">GFSPODELE1_LOCUS7029</name>
</gene>
<keyword evidence="5" id="KW-1185">Reference proteome</keyword>
<evidence type="ECO:0000313" key="4">
    <source>
        <dbReference type="EMBL" id="CAL1708789.1"/>
    </source>
</evidence>
<reference evidence="5" key="1">
    <citation type="submission" date="2024-04" db="EMBL/GenBank/DDBJ databases">
        <authorList>
            <person name="Shaw F."/>
            <person name="Minotto A."/>
        </authorList>
    </citation>
    <scope>NUCLEOTIDE SEQUENCE [LARGE SCALE GENOMIC DNA]</scope>
</reference>
<dbReference type="SMART" id="SM00355">
    <property type="entry name" value="ZnF_C2H2"/>
    <property type="match status" value="2"/>
</dbReference>
<keyword evidence="1" id="KW-0479">Metal-binding</keyword>
<feature type="compositionally biased region" description="Basic residues" evidence="2">
    <location>
        <begin position="111"/>
        <end position="124"/>
    </location>
</feature>
<evidence type="ECO:0000259" key="3">
    <source>
        <dbReference type="PROSITE" id="PS50157"/>
    </source>
</evidence>
<dbReference type="InterPro" id="IPR013087">
    <property type="entry name" value="Znf_C2H2_type"/>
</dbReference>
<protein>
    <recommendedName>
        <fullName evidence="3">C2H2-type domain-containing protein</fullName>
    </recommendedName>
</protein>
<feature type="region of interest" description="Disordered" evidence="2">
    <location>
        <begin position="241"/>
        <end position="297"/>
    </location>
</feature>
<dbReference type="Proteomes" id="UP001497453">
    <property type="component" value="Chromosome 5"/>
</dbReference>
<feature type="region of interest" description="Disordered" evidence="2">
    <location>
        <begin position="103"/>
        <end position="203"/>
    </location>
</feature>
<keyword evidence="1" id="KW-0862">Zinc</keyword>
<dbReference type="SUPFAM" id="SSF57667">
    <property type="entry name" value="beta-beta-alpha zinc fingers"/>
    <property type="match status" value="1"/>
</dbReference>
<dbReference type="InterPro" id="IPR036236">
    <property type="entry name" value="Znf_C2H2_sf"/>
</dbReference>
<feature type="compositionally biased region" description="Polar residues" evidence="2">
    <location>
        <begin position="261"/>
        <end position="270"/>
    </location>
</feature>
<dbReference type="PROSITE" id="PS00028">
    <property type="entry name" value="ZINC_FINGER_C2H2_1"/>
    <property type="match status" value="1"/>
</dbReference>
<evidence type="ECO:0000256" key="1">
    <source>
        <dbReference type="PROSITE-ProRule" id="PRU00042"/>
    </source>
</evidence>
<feature type="domain" description="C2H2-type" evidence="3">
    <location>
        <begin position="52"/>
        <end position="81"/>
    </location>
</feature>
<evidence type="ECO:0000313" key="5">
    <source>
        <dbReference type="Proteomes" id="UP001497453"/>
    </source>
</evidence>